<evidence type="ECO:0000313" key="1">
    <source>
        <dbReference type="EMBL" id="CCD02504.1"/>
    </source>
</evidence>
<geneLocation type="plasmid" evidence="1 2">
    <name>AZOBR_p3</name>
</geneLocation>
<organism evidence="1 2">
    <name type="scientific">Azospirillum baldaniorum</name>
    <dbReference type="NCBI Taxonomy" id="1064539"/>
    <lineage>
        <taxon>Bacteria</taxon>
        <taxon>Pseudomonadati</taxon>
        <taxon>Pseudomonadota</taxon>
        <taxon>Alphaproteobacteria</taxon>
        <taxon>Rhodospirillales</taxon>
        <taxon>Azospirillaceae</taxon>
        <taxon>Azospirillum</taxon>
    </lineage>
</organism>
<gene>
    <name evidence="1" type="ORF">AZOBR_p310246</name>
</gene>
<dbReference type="EMBL" id="HE577330">
    <property type="protein sequence ID" value="CCD02504.1"/>
    <property type="molecule type" value="Genomic_DNA"/>
</dbReference>
<evidence type="ECO:0000313" key="2">
    <source>
        <dbReference type="Proteomes" id="UP000007319"/>
    </source>
</evidence>
<keyword evidence="2" id="KW-1185">Reference proteome</keyword>
<name>A0A9P1JZ37_9PROT</name>
<sequence>MSKGVPPHPTQDRMAAPAKPKWWNPACWYKDRLTRPGPSDSSLNCDVGLETFRVAPARPCRQRFCRVPGPARGCCSLALC</sequence>
<dbReference type="KEGG" id="abs:AZOBR_p310246"/>
<keyword evidence="1" id="KW-0614">Plasmid</keyword>
<protein>
    <submittedName>
        <fullName evidence="1">Uncharacterized protein</fullName>
    </submittedName>
</protein>
<accession>A0A9P1JZ37</accession>
<proteinExistence type="predicted"/>
<dbReference type="Proteomes" id="UP000007319">
    <property type="component" value="Plasmid AZOBR_p3"/>
</dbReference>
<reference evidence="1 2" key="1">
    <citation type="journal article" date="2011" name="PLoS Genet.">
        <title>Azospirillum genomes reveal transition of bacteria from aquatic to terrestrial environments.</title>
        <authorList>
            <person name="Wisniewski-Dye F."/>
            <person name="Borziak K."/>
            <person name="Khalsa-Moyers G."/>
            <person name="Alexandre G."/>
            <person name="Sukharnikov L.O."/>
            <person name="Wuichet K."/>
            <person name="Hurst G.B."/>
            <person name="McDonald W.H."/>
            <person name="Robertson J.S."/>
            <person name="Barbe V."/>
            <person name="Calteau A."/>
            <person name="Rouy Z."/>
            <person name="Mangenot S."/>
            <person name="Prigent-Combaret C."/>
            <person name="Normand P."/>
            <person name="Boyer M."/>
            <person name="Siguier P."/>
            <person name="Dessaux Y."/>
            <person name="Elmerich C."/>
            <person name="Condemine G."/>
            <person name="Krishnen G."/>
            <person name="Kennedy I."/>
            <person name="Paterson A.H."/>
            <person name="Gonzalez V."/>
            <person name="Mavingui P."/>
            <person name="Zhulin I.B."/>
        </authorList>
    </citation>
    <scope>NUCLEOTIDE SEQUENCE [LARGE SCALE GENOMIC DNA]</scope>
    <source>
        <strain evidence="1 2">Sp245</strain>
    </source>
</reference>
<dbReference type="AlphaFoldDB" id="A0A9P1JZ37"/>